<sequence>MDALLVTALLQTALGEMPYGSLFLSLLALGAVVFVGRLLLRLAWRLVTIALVVVGALMVVSMVAPGLV</sequence>
<keyword evidence="1" id="KW-0472">Membrane</keyword>
<dbReference type="EMBL" id="LOPU01000029">
    <property type="protein sequence ID" value="KTG09290.1"/>
    <property type="molecule type" value="Genomic_DNA"/>
</dbReference>
<keyword evidence="1" id="KW-0812">Transmembrane</keyword>
<dbReference type="RefSeq" id="WP_058582442.1">
    <property type="nucleotide sequence ID" value="NZ_LOPU01000029.1"/>
</dbReference>
<accession>A0A0W1R7B2</accession>
<dbReference type="InterPro" id="IPR058342">
    <property type="entry name" value="DUF8029"/>
</dbReference>
<evidence type="ECO:0000256" key="1">
    <source>
        <dbReference type="SAM" id="Phobius"/>
    </source>
</evidence>
<keyword evidence="3" id="KW-1185">Reference proteome</keyword>
<evidence type="ECO:0000313" key="3">
    <source>
        <dbReference type="Proteomes" id="UP000054387"/>
    </source>
</evidence>
<reference evidence="2 3" key="1">
    <citation type="submission" date="2015-12" db="EMBL/GenBank/DDBJ databases">
        <title>Haloprofundus marisrubri gen. nov., sp. nov., an extremely halophilic archaeon isolated from the Discovery deep brine-seawater interface in the Red Sea.</title>
        <authorList>
            <person name="Zhang G."/>
            <person name="Stingl U."/>
            <person name="Rashid M."/>
        </authorList>
    </citation>
    <scope>NUCLEOTIDE SEQUENCE [LARGE SCALE GENOMIC DNA]</scope>
    <source>
        <strain evidence="2 3">SB9</strain>
    </source>
</reference>
<evidence type="ECO:0000313" key="2">
    <source>
        <dbReference type="EMBL" id="KTG09290.1"/>
    </source>
</evidence>
<proteinExistence type="predicted"/>
<dbReference type="Proteomes" id="UP000054387">
    <property type="component" value="Unassembled WGS sequence"/>
</dbReference>
<dbReference type="AlphaFoldDB" id="A0A0W1R7B2"/>
<comment type="caution">
    <text evidence="2">The sequence shown here is derived from an EMBL/GenBank/DDBJ whole genome shotgun (WGS) entry which is preliminary data.</text>
</comment>
<gene>
    <name evidence="2" type="ORF">AUR64_16025</name>
</gene>
<feature type="transmembrane region" description="Helical" evidence="1">
    <location>
        <begin position="47"/>
        <end position="67"/>
    </location>
</feature>
<organism evidence="2 3">
    <name type="scientific">Haloprofundus marisrubri</name>
    <dbReference type="NCBI Taxonomy" id="1514971"/>
    <lineage>
        <taxon>Archaea</taxon>
        <taxon>Methanobacteriati</taxon>
        <taxon>Methanobacteriota</taxon>
        <taxon>Stenosarchaea group</taxon>
        <taxon>Halobacteria</taxon>
        <taxon>Halobacteriales</taxon>
        <taxon>Haloferacaceae</taxon>
        <taxon>Haloprofundus</taxon>
    </lineage>
</organism>
<protein>
    <submittedName>
        <fullName evidence="2">Uncharacterized protein</fullName>
    </submittedName>
</protein>
<dbReference type="Pfam" id="PF26072">
    <property type="entry name" value="DUF8029"/>
    <property type="match status" value="1"/>
</dbReference>
<keyword evidence="1" id="KW-1133">Transmembrane helix</keyword>
<feature type="transmembrane region" description="Helical" evidence="1">
    <location>
        <begin position="20"/>
        <end position="40"/>
    </location>
</feature>
<name>A0A0W1R7B2_9EURY</name>